<dbReference type="Proteomes" id="UP000002064">
    <property type="component" value="Chromosome"/>
</dbReference>
<evidence type="ECO:0000259" key="8">
    <source>
        <dbReference type="PROSITE" id="PS51096"/>
    </source>
</evidence>
<evidence type="ECO:0000256" key="5">
    <source>
        <dbReference type="ARBA" id="ARBA00022679"/>
    </source>
</evidence>
<name>A0ABN3Z1M7_THEM3</name>
<dbReference type="PROSITE" id="PS51096">
    <property type="entry name" value="PTS_EIIA_TYPE_4"/>
    <property type="match status" value="1"/>
</dbReference>
<evidence type="ECO:0000313" key="9">
    <source>
        <dbReference type="EMBL" id="ADH60006.1"/>
    </source>
</evidence>
<organism evidence="9 10">
    <name type="scientific">Thermoanaerobacter mathranii subsp. mathranii (strain DSM 11426 / CCUG 53645 / CIP 108742 / A3)</name>
    <dbReference type="NCBI Taxonomy" id="583358"/>
    <lineage>
        <taxon>Bacteria</taxon>
        <taxon>Bacillati</taxon>
        <taxon>Bacillota</taxon>
        <taxon>Clostridia</taxon>
        <taxon>Thermoanaerobacterales</taxon>
        <taxon>Thermoanaerobacteraceae</taxon>
        <taxon>Thermoanaerobacter</taxon>
    </lineage>
</organism>
<dbReference type="PANTHER" id="PTHR33799:SF1">
    <property type="entry name" value="PTS SYSTEM MANNOSE-SPECIFIC EIIAB COMPONENT-RELATED"/>
    <property type="match status" value="1"/>
</dbReference>
<protein>
    <submittedName>
        <fullName evidence="9">PTS system fructose subfamily IIA component</fullName>
    </submittedName>
</protein>
<reference evidence="9 10" key="1">
    <citation type="submission" date="2010-05" db="EMBL/GenBank/DDBJ databases">
        <title>Complete sequence of Thermoanaerobacter mathranii subsp. mathranii mathranii str. A3.</title>
        <authorList>
            <consortium name="US DOE Joint Genome Institute"/>
            <person name="Lucas S."/>
            <person name="Copeland A."/>
            <person name="Lapidus A."/>
            <person name="Cheng J.-F."/>
            <person name="Bruce D."/>
            <person name="Goodwin L."/>
            <person name="Pitluck S."/>
            <person name="Held B."/>
            <person name="Detter J.C."/>
            <person name="Han C."/>
            <person name="Tapia R."/>
            <person name="Land M."/>
            <person name="Hauser L."/>
            <person name="Kyrpides N."/>
            <person name="Mikhailova N."/>
            <person name="Zhou J."/>
            <person name="Hemme C."/>
            <person name="Woyke T."/>
        </authorList>
    </citation>
    <scope>NUCLEOTIDE SEQUENCE [LARGE SCALE GENOMIC DNA]</scope>
    <source>
        <strain evidence="9 10">A3</strain>
    </source>
</reference>
<dbReference type="InterPro" id="IPR004701">
    <property type="entry name" value="PTS_EIIA_man-typ"/>
</dbReference>
<evidence type="ECO:0000256" key="3">
    <source>
        <dbReference type="ARBA" id="ARBA00022490"/>
    </source>
</evidence>
<dbReference type="InterPro" id="IPR033887">
    <property type="entry name" value="PTS_IIA_man"/>
</dbReference>
<evidence type="ECO:0000256" key="4">
    <source>
        <dbReference type="ARBA" id="ARBA00022597"/>
    </source>
</evidence>
<dbReference type="CDD" id="cd00006">
    <property type="entry name" value="PTS_IIA_man"/>
    <property type="match status" value="1"/>
</dbReference>
<dbReference type="Gene3D" id="3.40.50.510">
    <property type="entry name" value="Phosphotransferase system, mannose-type IIA component"/>
    <property type="match status" value="1"/>
</dbReference>
<dbReference type="InterPro" id="IPR051471">
    <property type="entry name" value="Bacterial_PTS_sugar_comp"/>
</dbReference>
<dbReference type="Pfam" id="PF03610">
    <property type="entry name" value="EIIA-man"/>
    <property type="match status" value="1"/>
</dbReference>
<keyword evidence="2" id="KW-0813">Transport</keyword>
<feature type="domain" description="PTS EIIA type-4" evidence="8">
    <location>
        <begin position="3"/>
        <end position="126"/>
    </location>
</feature>
<gene>
    <name evidence="9" type="ordered locus">Tmath_0222</name>
</gene>
<dbReference type="EMBL" id="CP002032">
    <property type="protein sequence ID" value="ADH60006.1"/>
    <property type="molecule type" value="Genomic_DNA"/>
</dbReference>
<comment type="subcellular location">
    <subcellularLocation>
        <location evidence="1">Cytoplasm</location>
    </subcellularLocation>
</comment>
<dbReference type="PANTHER" id="PTHR33799">
    <property type="entry name" value="PTS PERMEASE-RELATED-RELATED"/>
    <property type="match status" value="1"/>
</dbReference>
<evidence type="ECO:0000256" key="7">
    <source>
        <dbReference type="ARBA" id="ARBA00022777"/>
    </source>
</evidence>
<keyword evidence="6" id="KW-0598">Phosphotransferase system</keyword>
<accession>A0ABN3Z1M7</accession>
<keyword evidence="3" id="KW-0963">Cytoplasm</keyword>
<dbReference type="RefSeq" id="WP_009051966.1">
    <property type="nucleotide sequence ID" value="NC_014209.1"/>
</dbReference>
<keyword evidence="4" id="KW-0762">Sugar transport</keyword>
<evidence type="ECO:0000313" key="10">
    <source>
        <dbReference type="Proteomes" id="UP000002064"/>
    </source>
</evidence>
<keyword evidence="5" id="KW-0808">Transferase</keyword>
<evidence type="ECO:0000256" key="6">
    <source>
        <dbReference type="ARBA" id="ARBA00022683"/>
    </source>
</evidence>
<evidence type="ECO:0000256" key="2">
    <source>
        <dbReference type="ARBA" id="ARBA00022448"/>
    </source>
</evidence>
<keyword evidence="7" id="KW-0418">Kinase</keyword>
<sequence length="136" mass="15058">MKEKFVLIITHGNFGKGLLNGIEVIMGKQENVLALGLNLGDNIELLRAEVEKIVREKLRENKEVIIAVDLFGGSPFNVALYVMKNYDVKVITGVNMPMLIELLSSLNACDTKELINNIYKVGVDGIKVIEKNSLSL</sequence>
<dbReference type="SUPFAM" id="SSF53062">
    <property type="entry name" value="PTS system fructose IIA component-like"/>
    <property type="match status" value="1"/>
</dbReference>
<keyword evidence="10" id="KW-1185">Reference proteome</keyword>
<evidence type="ECO:0000256" key="1">
    <source>
        <dbReference type="ARBA" id="ARBA00004496"/>
    </source>
</evidence>
<dbReference type="InterPro" id="IPR036662">
    <property type="entry name" value="PTS_EIIA_man-typ_sf"/>
</dbReference>
<proteinExistence type="predicted"/>